<dbReference type="Pfam" id="PF00396">
    <property type="entry name" value="Granulin"/>
    <property type="match status" value="10"/>
</dbReference>
<gene>
    <name evidence="7" type="ORF">BpHYR1_038060</name>
</gene>
<dbReference type="PANTHER" id="PTHR12274:SF3">
    <property type="entry name" value="PROGRANULIN"/>
    <property type="match status" value="1"/>
</dbReference>
<evidence type="ECO:0000256" key="4">
    <source>
        <dbReference type="ARBA" id="ARBA00023157"/>
    </source>
</evidence>
<feature type="domain" description="Granulins" evidence="6">
    <location>
        <begin position="291"/>
        <end position="304"/>
    </location>
</feature>
<dbReference type="PROSITE" id="PS00799">
    <property type="entry name" value="GRANULINS"/>
    <property type="match status" value="6"/>
</dbReference>
<dbReference type="Gene3D" id="2.10.25.160">
    <property type="entry name" value="Granulin"/>
    <property type="match status" value="10"/>
</dbReference>
<feature type="domain" description="Granulins" evidence="6">
    <location>
        <begin position="131"/>
        <end position="144"/>
    </location>
</feature>
<dbReference type="PANTHER" id="PTHR12274">
    <property type="entry name" value="GRANULIN"/>
    <property type="match status" value="1"/>
</dbReference>
<evidence type="ECO:0000313" key="7">
    <source>
        <dbReference type="EMBL" id="RNA18597.1"/>
    </source>
</evidence>
<dbReference type="GO" id="GO:0005576">
    <property type="term" value="C:extracellular region"/>
    <property type="evidence" value="ECO:0007669"/>
    <property type="project" value="UniProtKB-SubCell"/>
</dbReference>
<dbReference type="SUPFAM" id="SSF57277">
    <property type="entry name" value="Granulin repeat"/>
    <property type="match status" value="7"/>
</dbReference>
<feature type="domain" description="Granulins" evidence="6">
    <location>
        <begin position="213"/>
        <end position="226"/>
    </location>
</feature>
<dbReference type="InterPro" id="IPR039036">
    <property type="entry name" value="Granulin_fam"/>
</dbReference>
<evidence type="ECO:0000256" key="1">
    <source>
        <dbReference type="ARBA" id="ARBA00004613"/>
    </source>
</evidence>
<comment type="subcellular location">
    <subcellularLocation>
        <location evidence="1">Secreted</location>
    </subcellularLocation>
</comment>
<evidence type="ECO:0000313" key="8">
    <source>
        <dbReference type="Proteomes" id="UP000276133"/>
    </source>
</evidence>
<reference evidence="7 8" key="1">
    <citation type="journal article" date="2018" name="Sci. Rep.">
        <title>Genomic signatures of local adaptation to the degree of environmental predictability in rotifers.</title>
        <authorList>
            <person name="Franch-Gras L."/>
            <person name="Hahn C."/>
            <person name="Garcia-Roger E.M."/>
            <person name="Carmona M.J."/>
            <person name="Serra M."/>
            <person name="Gomez A."/>
        </authorList>
    </citation>
    <scope>NUCLEOTIDE SEQUENCE [LARGE SCALE GENOMIC DNA]</scope>
    <source>
        <strain evidence="7">HYR1</strain>
    </source>
</reference>
<evidence type="ECO:0000259" key="6">
    <source>
        <dbReference type="PROSITE" id="PS00799"/>
    </source>
</evidence>
<comment type="similarity">
    <text evidence="2">Belongs to the granulin family.</text>
</comment>
<comment type="caution">
    <text evidence="7">The sequence shown here is derived from an EMBL/GenBank/DDBJ whole genome shotgun (WGS) entry which is preliminary data.</text>
</comment>
<dbReference type="FunFam" id="2.10.25.160:FF:000001">
    <property type="entry name" value="Granulin precursor"/>
    <property type="match status" value="3"/>
</dbReference>
<keyword evidence="8" id="KW-1185">Reference proteome</keyword>
<dbReference type="InterPro" id="IPR000118">
    <property type="entry name" value="Granulin"/>
</dbReference>
<evidence type="ECO:0000256" key="3">
    <source>
        <dbReference type="ARBA" id="ARBA00022525"/>
    </source>
</evidence>
<feature type="domain" description="Granulins" evidence="6">
    <location>
        <begin position="367"/>
        <end position="380"/>
    </location>
</feature>
<feature type="signal peptide" evidence="5">
    <location>
        <begin position="1"/>
        <end position="20"/>
    </location>
</feature>
<dbReference type="InterPro" id="IPR037277">
    <property type="entry name" value="Granulin_sf"/>
</dbReference>
<dbReference type="Proteomes" id="UP000276133">
    <property type="component" value="Unassembled WGS sequence"/>
</dbReference>
<feature type="chain" id="PRO_5018139659" evidence="5">
    <location>
        <begin position="21"/>
        <end position="807"/>
    </location>
</feature>
<keyword evidence="4" id="KW-1015">Disulfide bond</keyword>
<dbReference type="SMART" id="SM00277">
    <property type="entry name" value="GRAN"/>
    <property type="match status" value="10"/>
</dbReference>
<organism evidence="7 8">
    <name type="scientific">Brachionus plicatilis</name>
    <name type="common">Marine rotifer</name>
    <name type="synonym">Brachionus muelleri</name>
    <dbReference type="NCBI Taxonomy" id="10195"/>
    <lineage>
        <taxon>Eukaryota</taxon>
        <taxon>Metazoa</taxon>
        <taxon>Spiralia</taxon>
        <taxon>Gnathifera</taxon>
        <taxon>Rotifera</taxon>
        <taxon>Eurotatoria</taxon>
        <taxon>Monogononta</taxon>
        <taxon>Pseudotrocha</taxon>
        <taxon>Ploima</taxon>
        <taxon>Brachionidae</taxon>
        <taxon>Brachionus</taxon>
    </lineage>
</organism>
<feature type="domain" description="Granulins" evidence="6">
    <location>
        <begin position="541"/>
        <end position="554"/>
    </location>
</feature>
<dbReference type="OrthoDB" id="5854875at2759"/>
<proteinExistence type="inferred from homology"/>
<evidence type="ECO:0000256" key="5">
    <source>
        <dbReference type="SAM" id="SignalP"/>
    </source>
</evidence>
<keyword evidence="3" id="KW-0964">Secreted</keyword>
<sequence length="807" mass="87584">MKKSTFVIILIAVLVGIGSSESNSCDSEHSTVCSFLNGTNTCCPIKDGTCCSDVNFCCPKGFRCDTTNNRCASDDLYMPYHLRTQILDKKFSLGKDILCPDNQTSCKETQTCCLFGDHDYGCCPLRHALCCDDKIHCCPKNYKCNPSMGKCDRLDANSGEIFSIKWFKKQPGNKLKQDNLCPDQKSECPATSTCCELESGDWGCCPLPEAVCCEDHLHCCPNGYKCDVKDGRCLKGELSTPLFKKTQANKLNENLTNACPDQSSECPSGTTCCQLKSGDWGCCPLTNAVCCSDHLHCCPHGYICDVKGGRCNKGDISIPFVEKISSIKPKPNPVCPGGAAQCPSDTTCCQLKSGAWGCCPIPDAICCKDHEHCCPQGFTCDEKEGRCNKGDMSIPFLSKVKAIPVEVNAKTVCPGGEAECPSGSTCCQLESGDWGCCPIPNAVCCQDHLHCCPNGYTCDIKGGRCNKGESSVPFYKKIFAKFQKTPKGNQMQKNLPKGDYKFEINSIVCPDGCSFCPNGYSCCKMNDGSFGCCPLPNAVCCEDHLHCCPQNSHCNLKEKTCESNGKSIMSWLQKIPSKLIFHKNKPKQTNDPIVCDDNLTTCDPFDTCCKMADGSYGCCPYTDGVCCTDLSFCCPGDSVCGKKTGECLKKKFSMKEIEALAPEIREKSDCDGTVCKNQAGENICCPYRNGTCCGGHGFCCPNGYNCNSQDETCQMIDPDVSKPILSAEQINQDIESSKSIKCDDKIHSCPDSSTCCKTQDSYGCCAIENAVCCDDGINCCPQGYICATNSTVICEKKSINLTQLQLN</sequence>
<keyword evidence="5" id="KW-0732">Signal</keyword>
<protein>
    <submittedName>
        <fullName evidence="7">Granulins-like isoform X4</fullName>
    </submittedName>
</protein>
<dbReference type="STRING" id="10195.A0A3M7R4S2"/>
<name>A0A3M7R4S2_BRAPC</name>
<dbReference type="EMBL" id="REGN01004207">
    <property type="protein sequence ID" value="RNA18597.1"/>
    <property type="molecule type" value="Genomic_DNA"/>
</dbReference>
<feature type="domain" description="Granulins" evidence="6">
    <location>
        <begin position="445"/>
        <end position="458"/>
    </location>
</feature>
<evidence type="ECO:0000256" key="2">
    <source>
        <dbReference type="ARBA" id="ARBA00010093"/>
    </source>
</evidence>
<accession>A0A3M7R4S2</accession>
<dbReference type="AlphaFoldDB" id="A0A3M7R4S2"/>